<accession>A0ABP6R9P9</accession>
<gene>
    <name evidence="2" type="ORF">GCM10020260_05050</name>
</gene>
<proteinExistence type="predicted"/>
<keyword evidence="3" id="KW-1185">Reference proteome</keyword>
<feature type="region of interest" description="Disordered" evidence="1">
    <location>
        <begin position="33"/>
        <end position="72"/>
    </location>
</feature>
<organism evidence="2 3">
    <name type="scientific">Nesterenkonia halobia</name>
    <dbReference type="NCBI Taxonomy" id="37922"/>
    <lineage>
        <taxon>Bacteria</taxon>
        <taxon>Bacillati</taxon>
        <taxon>Actinomycetota</taxon>
        <taxon>Actinomycetes</taxon>
        <taxon>Micrococcales</taxon>
        <taxon>Micrococcaceae</taxon>
        <taxon>Nesterenkonia</taxon>
    </lineage>
</organism>
<protein>
    <submittedName>
        <fullName evidence="2">Uncharacterized protein</fullName>
    </submittedName>
</protein>
<reference evidence="3" key="1">
    <citation type="journal article" date="2019" name="Int. J. Syst. Evol. Microbiol.">
        <title>The Global Catalogue of Microorganisms (GCM) 10K type strain sequencing project: providing services to taxonomists for standard genome sequencing and annotation.</title>
        <authorList>
            <consortium name="The Broad Institute Genomics Platform"/>
            <consortium name="The Broad Institute Genome Sequencing Center for Infectious Disease"/>
            <person name="Wu L."/>
            <person name="Ma J."/>
        </authorList>
    </citation>
    <scope>NUCLEOTIDE SEQUENCE [LARGE SCALE GENOMIC DNA]</scope>
    <source>
        <strain evidence="3">JCM 11483</strain>
    </source>
</reference>
<name>A0ABP6R9P9_9MICC</name>
<dbReference type="EMBL" id="BAAAYG010000002">
    <property type="protein sequence ID" value="GAA3280587.1"/>
    <property type="molecule type" value="Genomic_DNA"/>
</dbReference>
<feature type="compositionally biased region" description="Basic and acidic residues" evidence="1">
    <location>
        <begin position="33"/>
        <end position="46"/>
    </location>
</feature>
<dbReference type="Proteomes" id="UP001501736">
    <property type="component" value="Unassembled WGS sequence"/>
</dbReference>
<comment type="caution">
    <text evidence="2">The sequence shown here is derived from an EMBL/GenBank/DDBJ whole genome shotgun (WGS) entry which is preliminary data.</text>
</comment>
<evidence type="ECO:0000256" key="1">
    <source>
        <dbReference type="SAM" id="MobiDB-lite"/>
    </source>
</evidence>
<evidence type="ECO:0000313" key="2">
    <source>
        <dbReference type="EMBL" id="GAA3280587.1"/>
    </source>
</evidence>
<sequence>MPRAVLARRRQSRATGGIGAGAIALAGWRADADHESGDGLGLDRRGASARTGTEAGGPQGALGAQGRELRCA</sequence>
<evidence type="ECO:0000313" key="3">
    <source>
        <dbReference type="Proteomes" id="UP001501736"/>
    </source>
</evidence>